<dbReference type="Pfam" id="PF17836">
    <property type="entry name" value="PglD_N"/>
    <property type="match status" value="1"/>
</dbReference>
<dbReference type="Gene3D" id="3.40.50.20">
    <property type="match status" value="1"/>
</dbReference>
<dbReference type="PANTHER" id="PTHR43300:SF7">
    <property type="entry name" value="UDP-N-ACETYLBACILLOSAMINE N-ACETYLTRANSFERASE"/>
    <property type="match status" value="1"/>
</dbReference>
<accession>A0ABT8MNS3</accession>
<proteinExistence type="predicted"/>
<comment type="caution">
    <text evidence="2">The sequence shown here is derived from an EMBL/GenBank/DDBJ whole genome shotgun (WGS) entry which is preliminary data.</text>
</comment>
<dbReference type="InterPro" id="IPR011004">
    <property type="entry name" value="Trimer_LpxA-like_sf"/>
</dbReference>
<keyword evidence="3" id="KW-1185">Reference proteome</keyword>
<dbReference type="EMBL" id="JAUJWW010000001">
    <property type="protein sequence ID" value="MDN7226394.1"/>
    <property type="molecule type" value="Genomic_DNA"/>
</dbReference>
<gene>
    <name evidence="2" type="ORF">QWY15_03710</name>
</gene>
<dbReference type="CDD" id="cd03360">
    <property type="entry name" value="LbH_AT_putative"/>
    <property type="match status" value="1"/>
</dbReference>
<dbReference type="Pfam" id="PF00132">
    <property type="entry name" value="Hexapep"/>
    <property type="match status" value="1"/>
</dbReference>
<organism evidence="2 3">
    <name type="scientific">Planococcus liqunii</name>
    <dbReference type="NCBI Taxonomy" id="3058394"/>
    <lineage>
        <taxon>Bacteria</taxon>
        <taxon>Bacillati</taxon>
        <taxon>Bacillota</taxon>
        <taxon>Bacilli</taxon>
        <taxon>Bacillales</taxon>
        <taxon>Caryophanaceae</taxon>
        <taxon>Planococcus</taxon>
    </lineage>
</organism>
<dbReference type="InterPro" id="IPR041561">
    <property type="entry name" value="PglD_N"/>
</dbReference>
<sequence>MDIILIGDSGHARVITDNLVSCGHQVIAKLDAKYSELTKEDGCWFGPISEVHALIQKEGAKVIVAIGANAVRKKIVEQLGLSDEQYAIAVHREAIVSPSAVLGRGTVVMPGAVVNAEAQIGNHSIINSRAVVEHDCAVGDYVHISSGATVSGVAAIGEGALVEAGASVIPAKHIGEWSVVRAGSAVLEDVEAFTTVVGVPAQVIAKKASKIESAN</sequence>
<dbReference type="NCBIfam" id="TIGR03570">
    <property type="entry name" value="NeuD_NnaD"/>
    <property type="match status" value="1"/>
</dbReference>
<protein>
    <submittedName>
        <fullName evidence="2">Acetyltransferase</fullName>
    </submittedName>
</protein>
<dbReference type="InterPro" id="IPR020019">
    <property type="entry name" value="AcTrfase_PglD-like"/>
</dbReference>
<dbReference type="PANTHER" id="PTHR43300">
    <property type="entry name" value="ACETYLTRANSFERASE"/>
    <property type="match status" value="1"/>
</dbReference>
<dbReference type="Gene3D" id="2.160.10.10">
    <property type="entry name" value="Hexapeptide repeat proteins"/>
    <property type="match status" value="1"/>
</dbReference>
<feature type="domain" description="PglD N-terminal" evidence="1">
    <location>
        <begin position="2"/>
        <end position="79"/>
    </location>
</feature>
<dbReference type="Proteomes" id="UP001172054">
    <property type="component" value="Unassembled WGS sequence"/>
</dbReference>
<dbReference type="RefSeq" id="WP_301725452.1">
    <property type="nucleotide sequence ID" value="NZ_JAUJWW010000001.1"/>
</dbReference>
<reference evidence="2 3" key="1">
    <citation type="submission" date="2023-06" db="EMBL/GenBank/DDBJ databases">
        <title>Novel species in genus Planococcus.</title>
        <authorList>
            <person name="Ning S."/>
        </authorList>
    </citation>
    <scope>NUCLEOTIDE SEQUENCE [LARGE SCALE GENOMIC DNA]</scope>
    <source>
        <strain evidence="2 3">N064</strain>
    </source>
</reference>
<name>A0ABT8MNS3_9BACL</name>
<dbReference type="InterPro" id="IPR001451">
    <property type="entry name" value="Hexapep"/>
</dbReference>
<evidence type="ECO:0000313" key="3">
    <source>
        <dbReference type="Proteomes" id="UP001172054"/>
    </source>
</evidence>
<dbReference type="SUPFAM" id="SSF51161">
    <property type="entry name" value="Trimeric LpxA-like enzymes"/>
    <property type="match status" value="1"/>
</dbReference>
<evidence type="ECO:0000259" key="1">
    <source>
        <dbReference type="Pfam" id="PF17836"/>
    </source>
</evidence>
<evidence type="ECO:0000313" key="2">
    <source>
        <dbReference type="EMBL" id="MDN7226394.1"/>
    </source>
</evidence>
<dbReference type="InterPro" id="IPR050179">
    <property type="entry name" value="Trans_hexapeptide_repeat"/>
</dbReference>